<dbReference type="PANTHER" id="PTHR13887">
    <property type="entry name" value="GLUTATHIONE S-TRANSFERASE KAPPA"/>
    <property type="match status" value="1"/>
</dbReference>
<comment type="caution">
    <text evidence="2">The sequence shown here is derived from an EMBL/GenBank/DDBJ whole genome shotgun (WGS) entry which is preliminary data.</text>
</comment>
<accession>A0A150F3C1</accession>
<sequence length="200" mass="22629">MTIQIKVYSDYVCPFCFVGKAAFEEAIKGKDVEVEWMPFELRPSPSPKLDPVNEPAKQQMWKTAIEPMAKSLGVDITFPRVSPHPYTDLAFEGFHFAKEQGKGSEYHTRVFHAFFQEEQNIGDIAVLTKLAEEIGLDAEAFKEALDTRAYKHVQQEALRHAYEEAGITAVPTFVIGDEKVPGAASKETFEQIIEQEMNKR</sequence>
<dbReference type="Proteomes" id="UP000075430">
    <property type="component" value="Unassembled WGS sequence"/>
</dbReference>
<dbReference type="EMBL" id="LSBA01000039">
    <property type="protein sequence ID" value="KXZ12997.1"/>
    <property type="molecule type" value="Genomic_DNA"/>
</dbReference>
<dbReference type="GO" id="GO:0016491">
    <property type="term" value="F:oxidoreductase activity"/>
    <property type="evidence" value="ECO:0007669"/>
    <property type="project" value="InterPro"/>
</dbReference>
<dbReference type="CDD" id="cd03024">
    <property type="entry name" value="DsbA_FrnE"/>
    <property type="match status" value="1"/>
</dbReference>
<protein>
    <recommendedName>
        <fullName evidence="1">DSBA-like thioredoxin domain-containing protein</fullName>
    </recommendedName>
</protein>
<gene>
    <name evidence="2" type="ORF">AXI58_04765</name>
</gene>
<dbReference type="Gene3D" id="3.40.30.10">
    <property type="entry name" value="Glutaredoxin"/>
    <property type="match status" value="1"/>
</dbReference>
<organism evidence="2 3">
    <name type="scientific">Bacillus nakamurai</name>
    <dbReference type="NCBI Taxonomy" id="1793963"/>
    <lineage>
        <taxon>Bacteria</taxon>
        <taxon>Bacillati</taxon>
        <taxon>Bacillota</taxon>
        <taxon>Bacilli</taxon>
        <taxon>Bacillales</taxon>
        <taxon>Bacillaceae</taxon>
        <taxon>Bacillus</taxon>
    </lineage>
</organism>
<dbReference type="InterPro" id="IPR001853">
    <property type="entry name" value="DSBA-like_thioredoxin_dom"/>
</dbReference>
<dbReference type="STRING" id="1793963.AXI58_04765"/>
<dbReference type="OrthoDB" id="9799122at2"/>
<reference evidence="3" key="1">
    <citation type="submission" date="2016-02" db="EMBL/GenBank/DDBJ databases">
        <authorList>
            <person name="Dunlap C."/>
        </authorList>
    </citation>
    <scope>NUCLEOTIDE SEQUENCE [LARGE SCALE GENOMIC DNA]</scope>
    <source>
        <strain evidence="3">NRRL B-41092</strain>
    </source>
</reference>
<feature type="domain" description="DSBA-like thioredoxin" evidence="1">
    <location>
        <begin position="4"/>
        <end position="193"/>
    </location>
</feature>
<evidence type="ECO:0000313" key="2">
    <source>
        <dbReference type="EMBL" id="KXZ12997.1"/>
    </source>
</evidence>
<name>A0A150F3C1_9BACI</name>
<evidence type="ECO:0000259" key="1">
    <source>
        <dbReference type="Pfam" id="PF01323"/>
    </source>
</evidence>
<dbReference type="Pfam" id="PF01323">
    <property type="entry name" value="DSBA"/>
    <property type="match status" value="1"/>
</dbReference>
<dbReference type="InterPro" id="IPR036249">
    <property type="entry name" value="Thioredoxin-like_sf"/>
</dbReference>
<dbReference type="AlphaFoldDB" id="A0A150F3C1"/>
<keyword evidence="3" id="KW-1185">Reference proteome</keyword>
<proteinExistence type="predicted"/>
<dbReference type="PANTHER" id="PTHR13887:SF33">
    <property type="entry name" value="ISOMERASE"/>
    <property type="match status" value="1"/>
</dbReference>
<dbReference type="SUPFAM" id="SSF52833">
    <property type="entry name" value="Thioredoxin-like"/>
    <property type="match status" value="1"/>
</dbReference>
<evidence type="ECO:0000313" key="3">
    <source>
        <dbReference type="Proteomes" id="UP000075430"/>
    </source>
</evidence>
<dbReference type="RefSeq" id="WP_061523226.1">
    <property type="nucleotide sequence ID" value="NZ_JANBMN010000001.1"/>
</dbReference>